<dbReference type="AlphaFoldDB" id="W2Q8G0"/>
<dbReference type="Proteomes" id="UP000018817">
    <property type="component" value="Unassembled WGS sequence"/>
</dbReference>
<name>W2Q8G0_PHYN3</name>
<dbReference type="VEuPathDB" id="FungiDB:PPTG_11645"/>
<gene>
    <name evidence="2" type="ORF">PPTG_11645</name>
</gene>
<evidence type="ECO:0000313" key="3">
    <source>
        <dbReference type="Proteomes" id="UP000018817"/>
    </source>
</evidence>
<reference evidence="3" key="1">
    <citation type="submission" date="2011-12" db="EMBL/GenBank/DDBJ databases">
        <authorList>
            <consortium name="The Broad Institute Genome Sequencing Platform"/>
            <person name="Russ C."/>
            <person name="Tyler B."/>
            <person name="Panabieres F."/>
            <person name="Shan W."/>
            <person name="Tripathy S."/>
            <person name="Grunwald N."/>
            <person name="Machado M."/>
            <person name="Young S.K."/>
            <person name="Zeng Q."/>
            <person name="Gargeya S."/>
            <person name="Fitzgerald M."/>
            <person name="Haas B."/>
            <person name="Abouelleil A."/>
            <person name="Alvarado L."/>
            <person name="Arachchi H.M."/>
            <person name="Berlin A."/>
            <person name="Chapman S.B."/>
            <person name="Gearin G."/>
            <person name="Goldberg J."/>
            <person name="Griggs A."/>
            <person name="Gujja S."/>
            <person name="Hansen M."/>
            <person name="Heiman D."/>
            <person name="Howarth C."/>
            <person name="Larimer J."/>
            <person name="Lui A."/>
            <person name="MacDonald P.J.P."/>
            <person name="McCowen C."/>
            <person name="Montmayeur A."/>
            <person name="Murphy C."/>
            <person name="Neiman D."/>
            <person name="Pearson M."/>
            <person name="Priest M."/>
            <person name="Roberts A."/>
            <person name="Saif S."/>
            <person name="Shea T."/>
            <person name="Sisk P."/>
            <person name="Stolte C."/>
            <person name="Sykes S."/>
            <person name="Wortman J."/>
            <person name="Nusbaum C."/>
            <person name="Birren B."/>
        </authorList>
    </citation>
    <scope>NUCLEOTIDE SEQUENCE [LARGE SCALE GENOMIC DNA]</scope>
    <source>
        <strain evidence="3">INRA-310</strain>
    </source>
</reference>
<evidence type="ECO:0000313" key="2">
    <source>
        <dbReference type="EMBL" id="ETN08829.1"/>
    </source>
</evidence>
<organism evidence="2 3">
    <name type="scientific">Phytophthora nicotianae (strain INRA-310)</name>
    <name type="common">Phytophthora parasitica</name>
    <dbReference type="NCBI Taxonomy" id="761204"/>
    <lineage>
        <taxon>Eukaryota</taxon>
        <taxon>Sar</taxon>
        <taxon>Stramenopiles</taxon>
        <taxon>Oomycota</taxon>
        <taxon>Peronosporomycetes</taxon>
        <taxon>Peronosporales</taxon>
        <taxon>Peronosporaceae</taxon>
        <taxon>Phytophthora</taxon>
    </lineage>
</organism>
<feature type="compositionally biased region" description="Polar residues" evidence="1">
    <location>
        <begin position="29"/>
        <end position="57"/>
    </location>
</feature>
<dbReference type="GeneID" id="20181169"/>
<protein>
    <submittedName>
        <fullName evidence="2">Uncharacterized protein</fullName>
    </submittedName>
</protein>
<dbReference type="EMBL" id="KI669587">
    <property type="protein sequence ID" value="ETN08829.1"/>
    <property type="molecule type" value="Genomic_DNA"/>
</dbReference>
<sequence>MPNLEKRSSATTASSNTNSTLWPKWPMELTNSPPLTIQPKRNATAKTGLTLRTQETTMLKPHPPAQGQTR</sequence>
<reference evidence="2 3" key="2">
    <citation type="submission" date="2013-11" db="EMBL/GenBank/DDBJ databases">
        <title>The Genome Sequence of Phytophthora parasitica INRA-310.</title>
        <authorList>
            <consortium name="The Broad Institute Genomics Platform"/>
            <person name="Russ C."/>
            <person name="Tyler B."/>
            <person name="Panabieres F."/>
            <person name="Shan W."/>
            <person name="Tripathy S."/>
            <person name="Grunwald N."/>
            <person name="Machado M."/>
            <person name="Johnson C.S."/>
            <person name="Arredondo F."/>
            <person name="Hong C."/>
            <person name="Coffey M."/>
            <person name="Young S.K."/>
            <person name="Zeng Q."/>
            <person name="Gargeya S."/>
            <person name="Fitzgerald M."/>
            <person name="Abouelleil A."/>
            <person name="Alvarado L."/>
            <person name="Chapman S.B."/>
            <person name="Gainer-Dewar J."/>
            <person name="Goldberg J."/>
            <person name="Griggs A."/>
            <person name="Gujja S."/>
            <person name="Hansen M."/>
            <person name="Howarth C."/>
            <person name="Imamovic A."/>
            <person name="Ireland A."/>
            <person name="Larimer J."/>
            <person name="McCowan C."/>
            <person name="Murphy C."/>
            <person name="Pearson M."/>
            <person name="Poon T.W."/>
            <person name="Priest M."/>
            <person name="Roberts A."/>
            <person name="Saif S."/>
            <person name="Shea T."/>
            <person name="Sykes S."/>
            <person name="Wortman J."/>
            <person name="Nusbaum C."/>
            <person name="Birren B."/>
        </authorList>
    </citation>
    <scope>NUCLEOTIDE SEQUENCE [LARGE SCALE GENOMIC DNA]</scope>
    <source>
        <strain evidence="2 3">INRA-310</strain>
    </source>
</reference>
<feature type="region of interest" description="Disordered" evidence="1">
    <location>
        <begin position="1"/>
        <end position="70"/>
    </location>
</feature>
<feature type="compositionally biased region" description="Low complexity" evidence="1">
    <location>
        <begin position="9"/>
        <end position="20"/>
    </location>
</feature>
<dbReference type="RefSeq" id="XP_008906016.1">
    <property type="nucleotide sequence ID" value="XM_008907768.1"/>
</dbReference>
<accession>W2Q8G0</accession>
<proteinExistence type="predicted"/>
<evidence type="ECO:0000256" key="1">
    <source>
        <dbReference type="SAM" id="MobiDB-lite"/>
    </source>
</evidence>